<sequence>MAKSIQNLDKGYQSEISYQQKMIKNLQHWQSFFSMIVGLSILLTYFFVHRNVWLFGTGLVLGTINILIVFIIGYAIYRGQQNVSVIVERYDELVKPK</sequence>
<gene>
    <name evidence="1" type="ORF">GFV13_04160</name>
</gene>
<dbReference type="EMBL" id="WIPA01000005">
    <property type="protein sequence ID" value="MQR26486.1"/>
    <property type="molecule type" value="Genomic_DNA"/>
</dbReference>
<dbReference type="OrthoDB" id="2142680at2"/>
<evidence type="ECO:0000313" key="2">
    <source>
        <dbReference type="Proteomes" id="UP000469952"/>
    </source>
</evidence>
<dbReference type="RefSeq" id="WP_010279016.1">
    <property type="nucleotide sequence ID" value="NZ_AP017936.1"/>
</dbReference>
<comment type="caution">
    <text evidence="1">The sequence shown here is derived from an EMBL/GenBank/DDBJ whole genome shotgun (WGS) entry which is preliminary data.</text>
</comment>
<reference evidence="1 2" key="1">
    <citation type="submission" date="2019-10" db="EMBL/GenBank/DDBJ databases">
        <title>WGS of Leuconostoc mesenteroides.</title>
        <authorList>
            <person name="Melo Bolivar J."/>
            <person name="Marino-Ramirez L."/>
            <person name="Villamil Diaz L.M."/>
        </authorList>
    </citation>
    <scope>NUCLEOTIDE SEQUENCE [LARGE SCALE GENOMIC DNA]</scope>
    <source>
        <strain evidence="1 2">M11</strain>
    </source>
</reference>
<protein>
    <submittedName>
        <fullName evidence="1">PTS sugar transporter</fullName>
    </submittedName>
</protein>
<dbReference type="OMA" id="YFFRQTN"/>
<accession>A0A223XTN6</accession>
<evidence type="ECO:0000313" key="1">
    <source>
        <dbReference type="EMBL" id="MQR26486.1"/>
    </source>
</evidence>
<dbReference type="Proteomes" id="UP000469952">
    <property type="component" value="Unassembled WGS sequence"/>
</dbReference>
<organism evidence="1 2">
    <name type="scientific">Leuconostoc mesenteroides</name>
    <dbReference type="NCBI Taxonomy" id="1245"/>
    <lineage>
        <taxon>Bacteria</taxon>
        <taxon>Bacillati</taxon>
        <taxon>Bacillota</taxon>
        <taxon>Bacilli</taxon>
        <taxon>Lactobacillales</taxon>
        <taxon>Lactobacillaceae</taxon>
        <taxon>Leuconostoc</taxon>
    </lineage>
</organism>
<dbReference type="AlphaFoldDB" id="A0A223XTN6"/>
<keyword evidence="1" id="KW-0762">Sugar transport</keyword>
<dbReference type="GeneID" id="29577243"/>
<proteinExistence type="predicted"/>
<keyword evidence="1" id="KW-0813">Transport</keyword>
<name>A0A223XTN6_LEUME</name>